<gene>
    <name evidence="2" type="ORF">CVU82_00965</name>
</gene>
<accession>A0A2N2EAR7</accession>
<feature type="transmembrane region" description="Helical" evidence="1">
    <location>
        <begin position="28"/>
        <end position="51"/>
    </location>
</feature>
<dbReference type="AlphaFoldDB" id="A0A2N2EAR7"/>
<evidence type="ECO:0000313" key="3">
    <source>
        <dbReference type="Proteomes" id="UP000233517"/>
    </source>
</evidence>
<dbReference type="NCBIfam" id="TIGR02532">
    <property type="entry name" value="IV_pilin_GFxxxE"/>
    <property type="match status" value="1"/>
</dbReference>
<evidence type="ECO:0000313" key="2">
    <source>
        <dbReference type="EMBL" id="PKM91762.1"/>
    </source>
</evidence>
<protein>
    <recommendedName>
        <fullName evidence="4">Type II secretion system protein</fullName>
    </recommendedName>
</protein>
<name>A0A2N2EAR7_9BACT</name>
<sequence length="166" mass="18108">MIFYNFVFLKTIYKSSTKVMNKKRNQGFTLLEILLAVAALVILASIVILAINPGKQLADTRNSQRWSDVNTILNAVYQYAIDNEGDLPATIPLDTSTGTDICIETDTASSCLVDLSVLIPTYLVDIPTDPKATTTQNYTVVASSTTDRITVSAPLAEQSKTITVTR</sequence>
<dbReference type="InterPro" id="IPR012902">
    <property type="entry name" value="N_methyl_site"/>
</dbReference>
<dbReference type="InterPro" id="IPR045584">
    <property type="entry name" value="Pilin-like"/>
</dbReference>
<dbReference type="PROSITE" id="PS00409">
    <property type="entry name" value="PROKAR_NTER_METHYL"/>
    <property type="match status" value="1"/>
</dbReference>
<evidence type="ECO:0008006" key="4">
    <source>
        <dbReference type="Google" id="ProtNLM"/>
    </source>
</evidence>
<keyword evidence="1" id="KW-0472">Membrane</keyword>
<dbReference type="Proteomes" id="UP000233517">
    <property type="component" value="Unassembled WGS sequence"/>
</dbReference>
<keyword evidence="1" id="KW-0812">Transmembrane</keyword>
<evidence type="ECO:0000256" key="1">
    <source>
        <dbReference type="SAM" id="Phobius"/>
    </source>
</evidence>
<proteinExistence type="predicted"/>
<dbReference type="Pfam" id="PF07963">
    <property type="entry name" value="N_methyl"/>
    <property type="match status" value="1"/>
</dbReference>
<organism evidence="2 3">
    <name type="scientific">Candidatus Falkowbacteria bacterium HGW-Falkowbacteria-1</name>
    <dbReference type="NCBI Taxonomy" id="2013768"/>
    <lineage>
        <taxon>Bacteria</taxon>
        <taxon>Candidatus Falkowiibacteriota</taxon>
    </lineage>
</organism>
<dbReference type="SUPFAM" id="SSF54523">
    <property type="entry name" value="Pili subunits"/>
    <property type="match status" value="1"/>
</dbReference>
<reference evidence="2 3" key="1">
    <citation type="journal article" date="2017" name="ISME J.">
        <title>Potential for microbial H2 and metal transformations associated with novel bacteria and archaea in deep terrestrial subsurface sediments.</title>
        <authorList>
            <person name="Hernsdorf A.W."/>
            <person name="Amano Y."/>
            <person name="Miyakawa K."/>
            <person name="Ise K."/>
            <person name="Suzuki Y."/>
            <person name="Anantharaman K."/>
            <person name="Probst A."/>
            <person name="Burstein D."/>
            <person name="Thomas B.C."/>
            <person name="Banfield J.F."/>
        </authorList>
    </citation>
    <scope>NUCLEOTIDE SEQUENCE [LARGE SCALE GENOMIC DNA]</scope>
    <source>
        <strain evidence="2">HGW-Falkowbacteria-1</strain>
    </source>
</reference>
<dbReference type="EMBL" id="PHAI01000001">
    <property type="protein sequence ID" value="PKM91762.1"/>
    <property type="molecule type" value="Genomic_DNA"/>
</dbReference>
<keyword evidence="1" id="KW-1133">Transmembrane helix</keyword>
<comment type="caution">
    <text evidence="2">The sequence shown here is derived from an EMBL/GenBank/DDBJ whole genome shotgun (WGS) entry which is preliminary data.</text>
</comment>
<dbReference type="Gene3D" id="3.30.700.10">
    <property type="entry name" value="Glycoprotein, Type 4 Pilin"/>
    <property type="match status" value="1"/>
</dbReference>